<dbReference type="RefSeq" id="WP_203786355.1">
    <property type="nucleotide sequence ID" value="NZ_BOMV01000071.1"/>
</dbReference>
<dbReference type="AlphaFoldDB" id="A0A919K299"/>
<keyword evidence="3" id="KW-1185">Reference proteome</keyword>
<sequence length="243" mass="24336">MTVTVRLADGRAAVAVRPQTPADLPGAVAALGLGAPLPVVAVVGGAAGIDEQTMDELFTLFTDVIAPVIRERGAVAVDGGTDSGVMRLLGRARAAGAPFPLVGVPALDTVHFPGHRGAHPGTAALEPHHSHFVLVPGAKWGDEAPWLAGVASALSTGRGGVTVLVNGGEITVEDARCSVAEGRPVLVLAGTGRTADKIAAAVADPASCRDSRIAELAKSAIVRVADVADRTAAAAQLRGSLAL</sequence>
<comment type="caution">
    <text evidence="2">The sequence shown here is derived from an EMBL/GenBank/DDBJ whole genome shotgun (WGS) entry which is preliminary data.</text>
</comment>
<gene>
    <name evidence="2" type="ORF">Ari01nite_68400</name>
</gene>
<dbReference type="Proteomes" id="UP000636960">
    <property type="component" value="Unassembled WGS sequence"/>
</dbReference>
<reference evidence="2" key="1">
    <citation type="submission" date="2021-01" db="EMBL/GenBank/DDBJ databases">
        <title>Whole genome shotgun sequence of Actinoplanes rishiriensis NBRC 108556.</title>
        <authorList>
            <person name="Komaki H."/>
            <person name="Tamura T."/>
        </authorList>
    </citation>
    <scope>NUCLEOTIDE SEQUENCE</scope>
    <source>
        <strain evidence="2">NBRC 108556</strain>
    </source>
</reference>
<dbReference type="InterPro" id="IPR041482">
    <property type="entry name" value="LSDAT_prok"/>
</dbReference>
<evidence type="ECO:0000313" key="3">
    <source>
        <dbReference type="Proteomes" id="UP000636960"/>
    </source>
</evidence>
<protein>
    <recommendedName>
        <fullName evidence="1">LSDAT prokaryote domain-containing protein</fullName>
    </recommendedName>
</protein>
<feature type="domain" description="LSDAT prokaryote" evidence="1">
    <location>
        <begin position="38"/>
        <end position="230"/>
    </location>
</feature>
<evidence type="ECO:0000259" key="1">
    <source>
        <dbReference type="Pfam" id="PF18171"/>
    </source>
</evidence>
<accession>A0A919K299</accession>
<dbReference type="EMBL" id="BOMV01000071">
    <property type="protein sequence ID" value="GIE99375.1"/>
    <property type="molecule type" value="Genomic_DNA"/>
</dbReference>
<evidence type="ECO:0000313" key="2">
    <source>
        <dbReference type="EMBL" id="GIE99375.1"/>
    </source>
</evidence>
<organism evidence="2 3">
    <name type="scientific">Paractinoplanes rishiriensis</name>
    <dbReference type="NCBI Taxonomy" id="1050105"/>
    <lineage>
        <taxon>Bacteria</taxon>
        <taxon>Bacillati</taxon>
        <taxon>Actinomycetota</taxon>
        <taxon>Actinomycetes</taxon>
        <taxon>Micromonosporales</taxon>
        <taxon>Micromonosporaceae</taxon>
        <taxon>Paractinoplanes</taxon>
    </lineage>
</organism>
<proteinExistence type="predicted"/>
<name>A0A919K299_9ACTN</name>
<dbReference type="Pfam" id="PF18171">
    <property type="entry name" value="LSDAT_prok"/>
    <property type="match status" value="1"/>
</dbReference>